<gene>
    <name evidence="2 4" type="ORF">P152DRAFT_457251</name>
</gene>
<organism evidence="2">
    <name type="scientific">Eremomyces bilateralis CBS 781.70</name>
    <dbReference type="NCBI Taxonomy" id="1392243"/>
    <lineage>
        <taxon>Eukaryota</taxon>
        <taxon>Fungi</taxon>
        <taxon>Dikarya</taxon>
        <taxon>Ascomycota</taxon>
        <taxon>Pezizomycotina</taxon>
        <taxon>Dothideomycetes</taxon>
        <taxon>Dothideomycetes incertae sedis</taxon>
        <taxon>Eremomycetales</taxon>
        <taxon>Eremomycetaceae</taxon>
        <taxon>Eremomyces</taxon>
    </lineage>
</organism>
<proteinExistence type="predicted"/>
<dbReference type="AlphaFoldDB" id="A0A6G1G725"/>
<reference evidence="4" key="2">
    <citation type="submission" date="2020-04" db="EMBL/GenBank/DDBJ databases">
        <authorList>
            <consortium name="NCBI Genome Project"/>
        </authorList>
    </citation>
    <scope>NUCLEOTIDE SEQUENCE</scope>
    <source>
        <strain evidence="4">CBS 781.70</strain>
    </source>
</reference>
<keyword evidence="3" id="KW-1185">Reference proteome</keyword>
<dbReference type="Proteomes" id="UP000504638">
    <property type="component" value="Unplaced"/>
</dbReference>
<dbReference type="GeneID" id="54419760"/>
<evidence type="ECO:0000313" key="3">
    <source>
        <dbReference type="Proteomes" id="UP000504638"/>
    </source>
</evidence>
<reference evidence="2 4" key="1">
    <citation type="submission" date="2020-01" db="EMBL/GenBank/DDBJ databases">
        <authorList>
            <consortium name="DOE Joint Genome Institute"/>
            <person name="Haridas S."/>
            <person name="Albert R."/>
            <person name="Binder M."/>
            <person name="Bloem J."/>
            <person name="Labutti K."/>
            <person name="Salamov A."/>
            <person name="Andreopoulos B."/>
            <person name="Baker S.E."/>
            <person name="Barry K."/>
            <person name="Bills G."/>
            <person name="Bluhm B.H."/>
            <person name="Cannon C."/>
            <person name="Castanera R."/>
            <person name="Culley D.E."/>
            <person name="Daum C."/>
            <person name="Ezra D."/>
            <person name="Gonzalez J.B."/>
            <person name="Henrissat B."/>
            <person name="Kuo A."/>
            <person name="Liang C."/>
            <person name="Lipzen A."/>
            <person name="Lutzoni F."/>
            <person name="Magnuson J."/>
            <person name="Mondo S."/>
            <person name="Nolan M."/>
            <person name="Ohm R."/>
            <person name="Pangilinan J."/>
            <person name="Park H.-J."/>
            <person name="Ramirez L."/>
            <person name="Alfaro M."/>
            <person name="Sun H."/>
            <person name="Tritt A."/>
            <person name="Yoshinaga Y."/>
            <person name="Zwiers L.-H."/>
            <person name="Turgeon B.G."/>
            <person name="Goodwin S.B."/>
            <person name="Spatafora J.W."/>
            <person name="Crous P.W."/>
            <person name="Grigoriev I.V."/>
        </authorList>
    </citation>
    <scope>NUCLEOTIDE SEQUENCE</scope>
    <source>
        <strain evidence="2 4">CBS 781.70</strain>
    </source>
</reference>
<evidence type="ECO:0000256" key="1">
    <source>
        <dbReference type="SAM" id="MobiDB-lite"/>
    </source>
</evidence>
<name>A0A6G1G725_9PEZI</name>
<dbReference type="EMBL" id="ML975154">
    <property type="protein sequence ID" value="KAF1813877.1"/>
    <property type="molecule type" value="Genomic_DNA"/>
</dbReference>
<evidence type="ECO:0000313" key="4">
    <source>
        <dbReference type="RefSeq" id="XP_033535508.1"/>
    </source>
</evidence>
<protein>
    <submittedName>
        <fullName evidence="2 4">Uncharacterized protein</fullName>
    </submittedName>
</protein>
<feature type="region of interest" description="Disordered" evidence="1">
    <location>
        <begin position="1"/>
        <end position="21"/>
    </location>
</feature>
<dbReference type="RefSeq" id="XP_033535508.1">
    <property type="nucleotide sequence ID" value="XM_033679190.1"/>
</dbReference>
<evidence type="ECO:0000313" key="2">
    <source>
        <dbReference type="EMBL" id="KAF1813877.1"/>
    </source>
</evidence>
<reference evidence="4" key="3">
    <citation type="submission" date="2025-04" db="UniProtKB">
        <authorList>
            <consortium name="RefSeq"/>
        </authorList>
    </citation>
    <scope>IDENTIFICATION</scope>
    <source>
        <strain evidence="4">CBS 781.70</strain>
    </source>
</reference>
<sequence>MEGGGWRGNRYKATRPIFQGHKATNQHAHMVSMGSRGAAKISPSNLKNSRLPGSFIETVYISKR</sequence>
<accession>A0A6G1G725</accession>